<dbReference type="Proteomes" id="UP001497623">
    <property type="component" value="Unassembled WGS sequence"/>
</dbReference>
<dbReference type="Pfam" id="PF00147">
    <property type="entry name" value="Fibrinogen_C"/>
    <property type="match status" value="1"/>
</dbReference>
<feature type="compositionally biased region" description="Acidic residues" evidence="3">
    <location>
        <begin position="81"/>
        <end position="90"/>
    </location>
</feature>
<reference evidence="5 6" key="1">
    <citation type="submission" date="2024-05" db="EMBL/GenBank/DDBJ databases">
        <authorList>
            <person name="Wallberg A."/>
        </authorList>
    </citation>
    <scope>NUCLEOTIDE SEQUENCE [LARGE SCALE GENOMIC DNA]</scope>
</reference>
<organism evidence="5 6">
    <name type="scientific">Meganyctiphanes norvegica</name>
    <name type="common">Northern krill</name>
    <name type="synonym">Thysanopoda norvegica</name>
    <dbReference type="NCBI Taxonomy" id="48144"/>
    <lineage>
        <taxon>Eukaryota</taxon>
        <taxon>Metazoa</taxon>
        <taxon>Ecdysozoa</taxon>
        <taxon>Arthropoda</taxon>
        <taxon>Crustacea</taxon>
        <taxon>Multicrustacea</taxon>
        <taxon>Malacostraca</taxon>
        <taxon>Eumalacostraca</taxon>
        <taxon>Eucarida</taxon>
        <taxon>Euphausiacea</taxon>
        <taxon>Euphausiidae</taxon>
        <taxon>Meganyctiphanes</taxon>
    </lineage>
</organism>
<dbReference type="PROSITE" id="PS00514">
    <property type="entry name" value="FIBRINOGEN_C_1"/>
    <property type="match status" value="1"/>
</dbReference>
<dbReference type="CDD" id="cd00087">
    <property type="entry name" value="FReD"/>
    <property type="match status" value="1"/>
</dbReference>
<dbReference type="InterPro" id="IPR050373">
    <property type="entry name" value="Fibrinogen_C-term_domain"/>
</dbReference>
<proteinExistence type="predicted"/>
<dbReference type="InterPro" id="IPR036056">
    <property type="entry name" value="Fibrinogen-like_C"/>
</dbReference>
<keyword evidence="6" id="KW-1185">Reference proteome</keyword>
<dbReference type="PANTHER" id="PTHR19143">
    <property type="entry name" value="FIBRINOGEN/TENASCIN/ANGIOPOEITIN"/>
    <property type="match status" value="1"/>
</dbReference>
<dbReference type="InterPro" id="IPR002181">
    <property type="entry name" value="Fibrinogen_a/b/g_C_dom"/>
</dbReference>
<gene>
    <name evidence="5" type="ORF">MNOR_LOCUS21156</name>
</gene>
<feature type="domain" description="Fibrinogen C-terminal" evidence="4">
    <location>
        <begin position="178"/>
        <end position="396"/>
    </location>
</feature>
<feature type="compositionally biased region" description="Basic and acidic residues" evidence="3">
    <location>
        <begin position="160"/>
        <end position="173"/>
    </location>
</feature>
<feature type="compositionally biased region" description="Acidic residues" evidence="3">
    <location>
        <begin position="113"/>
        <end position="125"/>
    </location>
</feature>
<dbReference type="GO" id="GO:0030246">
    <property type="term" value="F:carbohydrate binding"/>
    <property type="evidence" value="ECO:0007669"/>
    <property type="project" value="UniProtKB-ARBA"/>
</dbReference>
<dbReference type="EMBL" id="CAXKWB010016844">
    <property type="protein sequence ID" value="CAL4117278.1"/>
    <property type="molecule type" value="Genomic_DNA"/>
</dbReference>
<protein>
    <recommendedName>
        <fullName evidence="4">Fibrinogen C-terminal domain-containing protein</fullName>
    </recommendedName>
</protein>
<dbReference type="InterPro" id="IPR014716">
    <property type="entry name" value="Fibrinogen_a/b/g_C_1"/>
</dbReference>
<dbReference type="SMART" id="SM00186">
    <property type="entry name" value="FBG"/>
    <property type="match status" value="1"/>
</dbReference>
<evidence type="ECO:0000256" key="3">
    <source>
        <dbReference type="SAM" id="MobiDB-lite"/>
    </source>
</evidence>
<accession>A0AAV2R5T9</accession>
<dbReference type="NCBIfam" id="NF040941">
    <property type="entry name" value="GGGWT_bact"/>
    <property type="match status" value="1"/>
</dbReference>
<name>A0AAV2R5T9_MEGNR</name>
<comment type="function">
    <text evidence="2">Lectin involved in innate immunity. Agglutinates all types of human erythrocytes, Gram-positive and Gram-negative bacteria. Has a stronger agglutinating activity towards Gram-negative bacteria than towards Gram-positive bacteria. Specifically recognizes acetyl group-containing substances on agglutinated cells. The hemagglutinating activity was inhibited by EDTA, acetyl group-containing mono- and disaccharides, N-acetyl derivatives of amino acids, other acetyl group-containing substances, propionamide and benzamide. Enhances the antimicrobial activity of big defensin against Gram-positive bacteria but not against Gram-negative bacteria.</text>
</comment>
<dbReference type="SUPFAM" id="SSF56496">
    <property type="entry name" value="Fibrinogen C-terminal domain-like"/>
    <property type="match status" value="1"/>
</dbReference>
<dbReference type="AlphaFoldDB" id="A0AAV2R5T9"/>
<sequence length="396" mass="45386">MKTSIIFVISFSCTLYVSERSMAMKLNNGENTDILPTGEPPHAIIETNTKPDMQREYNSEYDISDMRVEDNSDPDTLIDIQQEDNSDPDTSDMQRQNNYEPDMSDMQKKDNSESDTSDMWVEDNSDPGTSNIQLEDNSDPDTSDMQRKDNYEPDNSDMQQEDKPDPDTSDMMRKGGGGKKSKYPMNCLDLKKKSKSSGAYYINPCNDHTTKEVMVYCDMDTDGGGWTVIQRRDNYAKQQSFYNNWNLYASGFGDVMKDFWLGNDNIHCLTNQSHNEIRFDLDDWSGNTAYANYGLFHVDDRVHRYKLSVLNYTGNSGNSFTNGNNLHFSTHDIDNDSSSSNCASAYKGAWWYSACHHSNLNGLYNSTTFGQGVNWYHWKGYNYSLKKTEMKIRPKN</sequence>
<dbReference type="GO" id="GO:0005615">
    <property type="term" value="C:extracellular space"/>
    <property type="evidence" value="ECO:0007669"/>
    <property type="project" value="TreeGrafter"/>
</dbReference>
<dbReference type="InterPro" id="IPR020837">
    <property type="entry name" value="Fibrinogen_CS"/>
</dbReference>
<dbReference type="FunFam" id="3.90.215.10:FF:000001">
    <property type="entry name" value="Tenascin isoform 1"/>
    <property type="match status" value="1"/>
</dbReference>
<dbReference type="PROSITE" id="PS51406">
    <property type="entry name" value="FIBRINOGEN_C_2"/>
    <property type="match status" value="1"/>
</dbReference>
<evidence type="ECO:0000256" key="2">
    <source>
        <dbReference type="ARBA" id="ARBA00053344"/>
    </source>
</evidence>
<evidence type="ECO:0000313" key="6">
    <source>
        <dbReference type="Proteomes" id="UP001497623"/>
    </source>
</evidence>
<keyword evidence="1" id="KW-1015">Disulfide bond</keyword>
<dbReference type="PANTHER" id="PTHR19143:SF458">
    <property type="entry name" value="FIBRINOGEN C-TERMINAL DOMAIN-CONTAINING PROTEIN-RELATED"/>
    <property type="match status" value="1"/>
</dbReference>
<comment type="caution">
    <text evidence="5">The sequence shown here is derived from an EMBL/GenBank/DDBJ whole genome shotgun (WGS) entry which is preliminary data.</text>
</comment>
<dbReference type="Gene3D" id="3.90.215.10">
    <property type="entry name" value="Gamma Fibrinogen, chain A, domain 1"/>
    <property type="match status" value="1"/>
</dbReference>
<feature type="compositionally biased region" description="Polar residues" evidence="3">
    <location>
        <begin position="126"/>
        <end position="135"/>
    </location>
</feature>
<evidence type="ECO:0000313" key="5">
    <source>
        <dbReference type="EMBL" id="CAL4117278.1"/>
    </source>
</evidence>
<feature type="region of interest" description="Disordered" evidence="3">
    <location>
        <begin position="32"/>
        <end position="185"/>
    </location>
</feature>
<evidence type="ECO:0000259" key="4">
    <source>
        <dbReference type="PROSITE" id="PS51406"/>
    </source>
</evidence>
<evidence type="ECO:0000256" key="1">
    <source>
        <dbReference type="ARBA" id="ARBA00023157"/>
    </source>
</evidence>
<feature type="compositionally biased region" description="Basic and acidic residues" evidence="3">
    <location>
        <begin position="52"/>
        <end position="70"/>
    </location>
</feature>